<dbReference type="EMBL" id="DVFJ01000029">
    <property type="protein sequence ID" value="HIQ72147.1"/>
    <property type="molecule type" value="Genomic_DNA"/>
</dbReference>
<reference evidence="2" key="2">
    <citation type="journal article" date="2021" name="PeerJ">
        <title>Extensive microbial diversity within the chicken gut microbiome revealed by metagenomics and culture.</title>
        <authorList>
            <person name="Gilroy R."/>
            <person name="Ravi A."/>
            <person name="Getino M."/>
            <person name="Pursley I."/>
            <person name="Horton D.L."/>
            <person name="Alikhan N.F."/>
            <person name="Baker D."/>
            <person name="Gharbi K."/>
            <person name="Hall N."/>
            <person name="Watson M."/>
            <person name="Adriaenssens E.M."/>
            <person name="Foster-Nyarko E."/>
            <person name="Jarju S."/>
            <person name="Secka A."/>
            <person name="Antonio M."/>
            <person name="Oren A."/>
            <person name="Chaudhuri R.R."/>
            <person name="La Ragione R."/>
            <person name="Hildebrand F."/>
            <person name="Pallen M.J."/>
        </authorList>
    </citation>
    <scope>NUCLEOTIDE SEQUENCE</scope>
    <source>
        <strain evidence="2">ChiSxjej2B14-6234</strain>
    </source>
</reference>
<feature type="transmembrane region" description="Helical" evidence="1">
    <location>
        <begin position="176"/>
        <end position="197"/>
    </location>
</feature>
<feature type="transmembrane region" description="Helical" evidence="1">
    <location>
        <begin position="68"/>
        <end position="90"/>
    </location>
</feature>
<feature type="transmembrane region" description="Helical" evidence="1">
    <location>
        <begin position="96"/>
        <end position="118"/>
    </location>
</feature>
<sequence>MAAVFAGFLLALMLRYPMQSVQAAADGLRTFAQGVLPALFPYMALCQLLSPALARMRRVPRALPVTVLAFLGGSPGGARLIALLCAQGALSPRQTRMLAALTGTCSPMFLLGTVSAWACSHALGVCLLLSHWMGAALCALCVRAFDRSEMPQSAAPGSSPPPETPPSLASAVQGSAQAMLTVGGCIALMTVAARLCACAFPALGGGAQAALHAALEMAGGAHAILSLGLPPRTAAVCVCAAVSFGGVSVLLQNLSFLRTVGISVPYLALCRALHALFAAALCRLLYPPLSRALPAAAFPLGAPAAGAAGFPALPALWILLGLAALGLDRRRARVRRARRATSLRT</sequence>
<feature type="transmembrane region" description="Helical" evidence="1">
    <location>
        <begin position="233"/>
        <end position="254"/>
    </location>
</feature>
<feature type="transmembrane region" description="Helical" evidence="1">
    <location>
        <begin position="266"/>
        <end position="286"/>
    </location>
</feature>
<protein>
    <recommendedName>
        <fullName evidence="4">Sporulation integral membrane protein YlbJ</fullName>
    </recommendedName>
</protein>
<feature type="transmembrane region" description="Helical" evidence="1">
    <location>
        <begin position="125"/>
        <end position="145"/>
    </location>
</feature>
<evidence type="ECO:0000313" key="3">
    <source>
        <dbReference type="Proteomes" id="UP000886887"/>
    </source>
</evidence>
<dbReference type="Proteomes" id="UP000886887">
    <property type="component" value="Unassembled WGS sequence"/>
</dbReference>
<organism evidence="2 3">
    <name type="scientific">Candidatus Onthenecus intestinigallinarum</name>
    <dbReference type="NCBI Taxonomy" id="2840875"/>
    <lineage>
        <taxon>Bacteria</taxon>
        <taxon>Bacillati</taxon>
        <taxon>Bacillota</taxon>
        <taxon>Clostridia</taxon>
        <taxon>Eubacteriales</taxon>
        <taxon>Candidatus Onthenecus</taxon>
    </lineage>
</organism>
<proteinExistence type="predicted"/>
<keyword evidence="1" id="KW-0472">Membrane</keyword>
<keyword evidence="1" id="KW-0812">Transmembrane</keyword>
<evidence type="ECO:0000313" key="2">
    <source>
        <dbReference type="EMBL" id="HIQ72147.1"/>
    </source>
</evidence>
<evidence type="ECO:0008006" key="4">
    <source>
        <dbReference type="Google" id="ProtNLM"/>
    </source>
</evidence>
<feature type="transmembrane region" description="Helical" evidence="1">
    <location>
        <begin position="306"/>
        <end position="327"/>
    </location>
</feature>
<name>A0A9D0ZAI8_9FIRM</name>
<gene>
    <name evidence="2" type="ORF">IAB73_08080</name>
</gene>
<reference evidence="2" key="1">
    <citation type="submission" date="2020-10" db="EMBL/GenBank/DDBJ databases">
        <authorList>
            <person name="Gilroy R."/>
        </authorList>
    </citation>
    <scope>NUCLEOTIDE SEQUENCE</scope>
    <source>
        <strain evidence="2">ChiSxjej2B14-6234</strain>
    </source>
</reference>
<keyword evidence="1" id="KW-1133">Transmembrane helix</keyword>
<comment type="caution">
    <text evidence="2">The sequence shown here is derived from an EMBL/GenBank/DDBJ whole genome shotgun (WGS) entry which is preliminary data.</text>
</comment>
<accession>A0A9D0ZAI8</accession>
<dbReference type="AlphaFoldDB" id="A0A9D0ZAI8"/>
<evidence type="ECO:0000256" key="1">
    <source>
        <dbReference type="SAM" id="Phobius"/>
    </source>
</evidence>